<protein>
    <submittedName>
        <fullName evidence="4">Alpha/beta hydrolase</fullName>
    </submittedName>
</protein>
<proteinExistence type="predicted"/>
<keyword evidence="5" id="KW-1185">Reference proteome</keyword>
<dbReference type="GO" id="GO:0016787">
    <property type="term" value="F:hydrolase activity"/>
    <property type="evidence" value="ECO:0007669"/>
    <property type="project" value="UniProtKB-KW"/>
</dbReference>
<dbReference type="Pfam" id="PF20434">
    <property type="entry name" value="BD-FAE"/>
    <property type="match status" value="1"/>
</dbReference>
<evidence type="ECO:0000259" key="3">
    <source>
        <dbReference type="Pfam" id="PF20434"/>
    </source>
</evidence>
<reference evidence="5" key="1">
    <citation type="journal article" date="2019" name="Int. J. Syst. Evol. Microbiol.">
        <title>The Global Catalogue of Microorganisms (GCM) 10K type strain sequencing project: providing services to taxonomists for standard genome sequencing and annotation.</title>
        <authorList>
            <consortium name="The Broad Institute Genomics Platform"/>
            <consortium name="The Broad Institute Genome Sequencing Center for Infectious Disease"/>
            <person name="Wu L."/>
            <person name="Ma J."/>
        </authorList>
    </citation>
    <scope>NUCLEOTIDE SEQUENCE [LARGE SCALE GENOMIC DNA]</scope>
    <source>
        <strain evidence="5">JCM 18204</strain>
    </source>
</reference>
<feature type="chain" id="PRO_5046301518" evidence="2">
    <location>
        <begin position="32"/>
        <end position="292"/>
    </location>
</feature>
<accession>A0ABP9C435</accession>
<gene>
    <name evidence="4" type="ORF">GCM10023307_31730</name>
</gene>
<feature type="signal peptide" evidence="2">
    <location>
        <begin position="1"/>
        <end position="31"/>
    </location>
</feature>
<evidence type="ECO:0000256" key="2">
    <source>
        <dbReference type="SAM" id="SignalP"/>
    </source>
</evidence>
<keyword evidence="2" id="KW-0732">Signal</keyword>
<dbReference type="PANTHER" id="PTHR48081">
    <property type="entry name" value="AB HYDROLASE SUPERFAMILY PROTEIN C4A8.06C"/>
    <property type="match status" value="1"/>
</dbReference>
<comment type="caution">
    <text evidence="4">The sequence shown here is derived from an EMBL/GenBank/DDBJ whole genome shotgun (WGS) entry which is preliminary data.</text>
</comment>
<sequence>MNALGRKHPWPSFAFLLVLAVGALLRDPAPAAAQTTDAAAMRDIAYGPHPRQRFDVYLPARPKGAPTIVYVHGGGWQRGDKAMRGLIEAKQRRWTAAGAIVISTNYRLVPDADPVEQARDVARAVGKAQALVADLGGDPDGFVLMGHSAGGHLVALLAASPAMAREFDVKPWRASVLLDAGAIDVVSRLDGGAPALFDNAFGSDPAFWRAASPLHQLQAKTAPILAVCASLRRDSCDDNRGFVDKARGLGGRAELLPKPLSHMQINRDLGEDNAYTREVEAFLRSVGVPLRH</sequence>
<dbReference type="Proteomes" id="UP001499959">
    <property type="component" value="Unassembled WGS sequence"/>
</dbReference>
<feature type="domain" description="BD-FAE-like" evidence="3">
    <location>
        <begin position="55"/>
        <end position="163"/>
    </location>
</feature>
<dbReference type="InterPro" id="IPR049492">
    <property type="entry name" value="BD-FAE-like_dom"/>
</dbReference>
<dbReference type="SUPFAM" id="SSF53474">
    <property type="entry name" value="alpha/beta-Hydrolases"/>
    <property type="match status" value="1"/>
</dbReference>
<name>A0ABP9C435_9GAMM</name>
<dbReference type="EMBL" id="BAABJE010000017">
    <property type="protein sequence ID" value="GAA4802642.1"/>
    <property type="molecule type" value="Genomic_DNA"/>
</dbReference>
<evidence type="ECO:0000313" key="4">
    <source>
        <dbReference type="EMBL" id="GAA4802642.1"/>
    </source>
</evidence>
<organism evidence="4 5">
    <name type="scientific">Lysobacter hankyongensis</name>
    <dbReference type="NCBI Taxonomy" id="1176535"/>
    <lineage>
        <taxon>Bacteria</taxon>
        <taxon>Pseudomonadati</taxon>
        <taxon>Pseudomonadota</taxon>
        <taxon>Gammaproteobacteria</taxon>
        <taxon>Lysobacterales</taxon>
        <taxon>Lysobacteraceae</taxon>
        <taxon>Lysobacter</taxon>
    </lineage>
</organism>
<dbReference type="Gene3D" id="3.40.50.1820">
    <property type="entry name" value="alpha/beta hydrolase"/>
    <property type="match status" value="1"/>
</dbReference>
<keyword evidence="1 4" id="KW-0378">Hydrolase</keyword>
<evidence type="ECO:0000313" key="5">
    <source>
        <dbReference type="Proteomes" id="UP001499959"/>
    </source>
</evidence>
<dbReference type="InterPro" id="IPR050300">
    <property type="entry name" value="GDXG_lipolytic_enzyme"/>
</dbReference>
<dbReference type="PANTHER" id="PTHR48081:SF33">
    <property type="entry name" value="KYNURENINE FORMAMIDASE"/>
    <property type="match status" value="1"/>
</dbReference>
<dbReference type="InterPro" id="IPR029058">
    <property type="entry name" value="AB_hydrolase_fold"/>
</dbReference>
<evidence type="ECO:0000256" key="1">
    <source>
        <dbReference type="ARBA" id="ARBA00022801"/>
    </source>
</evidence>